<dbReference type="InterPro" id="IPR006121">
    <property type="entry name" value="HMA_dom"/>
</dbReference>
<evidence type="ECO:0000256" key="4">
    <source>
        <dbReference type="ARBA" id="ARBA00022448"/>
    </source>
</evidence>
<dbReference type="Gene3D" id="1.10.287.910">
    <property type="entry name" value="bacterial mercury transporter, merf"/>
    <property type="match status" value="1"/>
</dbReference>
<comment type="function">
    <text evidence="14">Involved in mercury resistance. Probably transfers a mercuric ion from the periplasmic Hg(2+)-binding protein MerP to the cytoplasmic mercuric reductase MerA.</text>
</comment>
<evidence type="ECO:0000256" key="3">
    <source>
        <dbReference type="ARBA" id="ARBA00017053"/>
    </source>
</evidence>
<dbReference type="Proteomes" id="UP000318081">
    <property type="component" value="Chromosome"/>
</dbReference>
<dbReference type="InterPro" id="IPR041854">
    <property type="entry name" value="BFD-like_2Fe2S-bd_dom_sf"/>
</dbReference>
<dbReference type="PROSITE" id="PS50846">
    <property type="entry name" value="HMA_2"/>
    <property type="match status" value="1"/>
</dbReference>
<keyword evidence="6" id="KW-1003">Cell membrane</keyword>
<dbReference type="InterPro" id="IPR040890">
    <property type="entry name" value="Znf_CopZ"/>
</dbReference>
<keyword evidence="10" id="KW-0476">Mercury</keyword>
<dbReference type="InterPro" id="IPR017969">
    <property type="entry name" value="Heavy-metal-associated_CS"/>
</dbReference>
<name>A0ABX5XYK2_9BACT</name>
<protein>
    <recommendedName>
        <fullName evidence="3">Mercuric transport protein MerT</fullName>
    </recommendedName>
    <alternativeName>
        <fullName evidence="13">Mercury ion transport protein</fullName>
    </alternativeName>
</protein>
<feature type="transmembrane region" description="Helical" evidence="15">
    <location>
        <begin position="193"/>
        <end position="220"/>
    </location>
</feature>
<evidence type="ECO:0000256" key="1">
    <source>
        <dbReference type="ARBA" id="ARBA00004429"/>
    </source>
</evidence>
<dbReference type="Pfam" id="PF18423">
    <property type="entry name" value="zf_CopZ"/>
    <property type="match status" value="1"/>
</dbReference>
<keyword evidence="12 15" id="KW-0472">Membrane</keyword>
<dbReference type="InterPro" id="IPR003457">
    <property type="entry name" value="Transprt_MerT"/>
</dbReference>
<evidence type="ECO:0000256" key="8">
    <source>
        <dbReference type="ARBA" id="ARBA00022692"/>
    </source>
</evidence>
<organism evidence="17 18">
    <name type="scientific">Stieleria magnilauensis</name>
    <dbReference type="NCBI Taxonomy" id="2527963"/>
    <lineage>
        <taxon>Bacteria</taxon>
        <taxon>Pseudomonadati</taxon>
        <taxon>Planctomycetota</taxon>
        <taxon>Planctomycetia</taxon>
        <taxon>Pirellulales</taxon>
        <taxon>Pirellulaceae</taxon>
        <taxon>Stieleria</taxon>
    </lineage>
</organism>
<sequence>MTNPVSTTKKQLLCPVCHEKAKRVSTVTLGALLNDEFAQQFKTDDQSYCASKGEGCVSIQGDTGWRFCDSVDCDVVYFAEQGDTVFTKSQLKVSVGVKETKGERPLCYCFKHSVSSIKDELRRSGSTEALPEIRAKMKDPGCRCETENPSGSCCLGNVGKGIKIAQAELDMSGLETEPSELTARRSRHKGETIAKVGTLVSAILASACCWLPLMLLAVGVSGVGIASTLEEYRPYFMVITIGFLGAAFYFTYRPKSSDSDCCVTEASGGDACCDTAARSTLSMLTVNKVMLWIVTAAAIAFLFFPSCVGVFVNGSDTTTVTEQMTQTVIKIEGMTCEGCSALVADAIKSAPGVLAVKVDYQKGEAIVGSESCCPFPQADVLESLQKAGYSGSLPPE</sequence>
<keyword evidence="5" id="KW-0475">Mercuric resistance</keyword>
<evidence type="ECO:0000256" key="10">
    <source>
        <dbReference type="ARBA" id="ARBA00022914"/>
    </source>
</evidence>
<feature type="transmembrane region" description="Helical" evidence="15">
    <location>
        <begin position="232"/>
        <end position="250"/>
    </location>
</feature>
<evidence type="ECO:0000256" key="7">
    <source>
        <dbReference type="ARBA" id="ARBA00022519"/>
    </source>
</evidence>
<dbReference type="Gene3D" id="2.20.25.270">
    <property type="match status" value="1"/>
</dbReference>
<proteinExistence type="inferred from homology"/>
<reference evidence="17 18" key="1">
    <citation type="submission" date="2019-02" db="EMBL/GenBank/DDBJ databases">
        <title>Deep-cultivation of Planctomycetes and their phenomic and genomic characterization uncovers novel biology.</title>
        <authorList>
            <person name="Wiegand S."/>
            <person name="Jogler M."/>
            <person name="Boedeker C."/>
            <person name="Pinto D."/>
            <person name="Vollmers J."/>
            <person name="Rivas-Marin E."/>
            <person name="Kohn T."/>
            <person name="Peeters S.H."/>
            <person name="Heuer A."/>
            <person name="Rast P."/>
            <person name="Oberbeckmann S."/>
            <person name="Bunk B."/>
            <person name="Jeske O."/>
            <person name="Meyerdierks A."/>
            <person name="Storesund J.E."/>
            <person name="Kallscheuer N."/>
            <person name="Luecker S."/>
            <person name="Lage O.M."/>
            <person name="Pohl T."/>
            <person name="Merkel B.J."/>
            <person name="Hornburger P."/>
            <person name="Mueller R.-W."/>
            <person name="Bruemmer F."/>
            <person name="Labrenz M."/>
            <person name="Spormann A.M."/>
            <person name="Op den Camp H."/>
            <person name="Overmann J."/>
            <person name="Amann R."/>
            <person name="Jetten M.S.M."/>
            <person name="Mascher T."/>
            <person name="Medema M.H."/>
            <person name="Devos D.P."/>
            <person name="Kaster A.-K."/>
            <person name="Ovreas L."/>
            <person name="Rohde M."/>
            <person name="Galperin M.Y."/>
            <person name="Jogler C."/>
        </authorList>
    </citation>
    <scope>NUCLEOTIDE SEQUENCE [LARGE SCALE GENOMIC DNA]</scope>
    <source>
        <strain evidence="17 18">TBK1r</strain>
    </source>
</reference>
<evidence type="ECO:0000313" key="18">
    <source>
        <dbReference type="Proteomes" id="UP000318081"/>
    </source>
</evidence>
<keyword evidence="18" id="KW-1185">Reference proteome</keyword>
<feature type="transmembrane region" description="Helical" evidence="15">
    <location>
        <begin position="289"/>
        <end position="312"/>
    </location>
</feature>
<dbReference type="Pfam" id="PF00403">
    <property type="entry name" value="HMA"/>
    <property type="match status" value="1"/>
</dbReference>
<evidence type="ECO:0000256" key="11">
    <source>
        <dbReference type="ARBA" id="ARBA00022989"/>
    </source>
</evidence>
<evidence type="ECO:0000256" key="14">
    <source>
        <dbReference type="ARBA" id="ARBA00045720"/>
    </source>
</evidence>
<comment type="subcellular location">
    <subcellularLocation>
        <location evidence="1">Cell inner membrane</location>
        <topology evidence="1">Multi-pass membrane protein</topology>
    </subcellularLocation>
</comment>
<keyword evidence="8 15" id="KW-0812">Transmembrane</keyword>
<dbReference type="InterPro" id="IPR036163">
    <property type="entry name" value="HMA_dom_sf"/>
</dbReference>
<dbReference type="Gene3D" id="1.10.10.1100">
    <property type="entry name" value="BFD-like [2Fe-2S]-binding domain"/>
    <property type="match status" value="1"/>
</dbReference>
<evidence type="ECO:0000256" key="6">
    <source>
        <dbReference type="ARBA" id="ARBA00022475"/>
    </source>
</evidence>
<dbReference type="SUPFAM" id="SSF55008">
    <property type="entry name" value="HMA, heavy metal-associated domain"/>
    <property type="match status" value="1"/>
</dbReference>
<keyword evidence="4" id="KW-0813">Transport</keyword>
<feature type="domain" description="HMA" evidence="16">
    <location>
        <begin position="325"/>
        <end position="392"/>
    </location>
</feature>
<keyword evidence="7" id="KW-0997">Cell inner membrane</keyword>
<evidence type="ECO:0000259" key="16">
    <source>
        <dbReference type="PROSITE" id="PS50846"/>
    </source>
</evidence>
<evidence type="ECO:0000256" key="13">
    <source>
        <dbReference type="ARBA" id="ARBA00030934"/>
    </source>
</evidence>
<gene>
    <name evidence="17" type="ORF">TBK1r_47870</name>
</gene>
<evidence type="ECO:0000256" key="2">
    <source>
        <dbReference type="ARBA" id="ARBA00008224"/>
    </source>
</evidence>
<accession>A0ABX5XYK2</accession>
<evidence type="ECO:0000256" key="9">
    <source>
        <dbReference type="ARBA" id="ARBA00022723"/>
    </source>
</evidence>
<dbReference type="PROSITE" id="PS01047">
    <property type="entry name" value="HMA_1"/>
    <property type="match status" value="1"/>
</dbReference>
<evidence type="ECO:0000313" key="17">
    <source>
        <dbReference type="EMBL" id="QDV85771.1"/>
    </source>
</evidence>
<dbReference type="Pfam" id="PF02411">
    <property type="entry name" value="MerT"/>
    <property type="match status" value="1"/>
</dbReference>
<dbReference type="CDD" id="cd10141">
    <property type="entry name" value="CopZ-like_Fer2_BFD-like"/>
    <property type="match status" value="1"/>
</dbReference>
<keyword evidence="9" id="KW-0479">Metal-binding</keyword>
<evidence type="ECO:0000256" key="15">
    <source>
        <dbReference type="SAM" id="Phobius"/>
    </source>
</evidence>
<keyword evidence="11 15" id="KW-1133">Transmembrane helix</keyword>
<dbReference type="EMBL" id="CP036432">
    <property type="protein sequence ID" value="QDV85771.1"/>
    <property type="molecule type" value="Genomic_DNA"/>
</dbReference>
<dbReference type="CDD" id="cd00371">
    <property type="entry name" value="HMA"/>
    <property type="match status" value="1"/>
</dbReference>
<dbReference type="Gene3D" id="3.30.70.100">
    <property type="match status" value="1"/>
</dbReference>
<comment type="similarity">
    <text evidence="2">Belongs to the MerT family.</text>
</comment>
<evidence type="ECO:0000256" key="12">
    <source>
        <dbReference type="ARBA" id="ARBA00023136"/>
    </source>
</evidence>
<evidence type="ECO:0000256" key="5">
    <source>
        <dbReference type="ARBA" id="ARBA00022466"/>
    </source>
</evidence>